<evidence type="ECO:0000313" key="7">
    <source>
        <dbReference type="EMBL" id="AXO90386.1"/>
    </source>
</evidence>
<dbReference type="PANTHER" id="PTHR24422">
    <property type="entry name" value="CHEMOTAXIS PROTEIN METHYLTRANSFERASE"/>
    <property type="match status" value="1"/>
</dbReference>
<dbReference type="InterPro" id="IPR022641">
    <property type="entry name" value="CheR_N"/>
</dbReference>
<keyword evidence="5" id="KW-0949">S-adenosyl-L-methionine</keyword>
<evidence type="ECO:0000256" key="3">
    <source>
        <dbReference type="ARBA" id="ARBA00022603"/>
    </source>
</evidence>
<dbReference type="AlphaFoldDB" id="A0AAI8KEM3"/>
<dbReference type="Pfam" id="PF03705">
    <property type="entry name" value="CheR_N"/>
    <property type="match status" value="1"/>
</dbReference>
<dbReference type="GO" id="GO:0008983">
    <property type="term" value="F:protein-glutamate O-methyltransferase activity"/>
    <property type="evidence" value="ECO:0007669"/>
    <property type="project" value="UniProtKB-EC"/>
</dbReference>
<gene>
    <name evidence="7" type="ORF">DZC75_21165</name>
</gene>
<reference evidence="7 8" key="1">
    <citation type="submission" date="2018-08" db="EMBL/GenBank/DDBJ databases">
        <authorList>
            <person name="Lee Y."/>
            <person name="Kakembo D."/>
        </authorList>
    </citation>
    <scope>NUCLEOTIDE SEQUENCE [LARGE SCALE GENOMIC DNA]</scope>
    <source>
        <strain evidence="7 8">JBCS1880</strain>
    </source>
</reference>
<dbReference type="InterPro" id="IPR000780">
    <property type="entry name" value="CheR_MeTrfase"/>
</dbReference>
<dbReference type="Proteomes" id="UP000258127">
    <property type="component" value="Chromosome"/>
</dbReference>
<evidence type="ECO:0000256" key="1">
    <source>
        <dbReference type="ARBA" id="ARBA00001541"/>
    </source>
</evidence>
<comment type="catalytic activity">
    <reaction evidence="1">
        <text>L-glutamyl-[protein] + S-adenosyl-L-methionine = [protein]-L-glutamate 5-O-methyl ester + S-adenosyl-L-homocysteine</text>
        <dbReference type="Rhea" id="RHEA:24452"/>
        <dbReference type="Rhea" id="RHEA-COMP:10208"/>
        <dbReference type="Rhea" id="RHEA-COMP:10311"/>
        <dbReference type="ChEBI" id="CHEBI:29973"/>
        <dbReference type="ChEBI" id="CHEBI:57856"/>
        <dbReference type="ChEBI" id="CHEBI:59789"/>
        <dbReference type="ChEBI" id="CHEBI:82795"/>
        <dbReference type="EC" id="2.1.1.80"/>
    </reaction>
</comment>
<dbReference type="InterPro" id="IPR022642">
    <property type="entry name" value="CheR_C"/>
</dbReference>
<evidence type="ECO:0000256" key="2">
    <source>
        <dbReference type="ARBA" id="ARBA00012534"/>
    </source>
</evidence>
<evidence type="ECO:0000259" key="6">
    <source>
        <dbReference type="PROSITE" id="PS50123"/>
    </source>
</evidence>
<evidence type="ECO:0000256" key="4">
    <source>
        <dbReference type="ARBA" id="ARBA00022679"/>
    </source>
</evidence>
<evidence type="ECO:0000256" key="5">
    <source>
        <dbReference type="ARBA" id="ARBA00022691"/>
    </source>
</evidence>
<keyword evidence="8" id="KW-1185">Reference proteome</keyword>
<dbReference type="Gene3D" id="3.40.50.150">
    <property type="entry name" value="Vaccinia Virus protein VP39"/>
    <property type="match status" value="1"/>
</dbReference>
<dbReference type="PRINTS" id="PR00996">
    <property type="entry name" value="CHERMTFRASE"/>
</dbReference>
<dbReference type="RefSeq" id="WP_116889680.1">
    <property type="nucleotide sequence ID" value="NZ_CP031641.1"/>
</dbReference>
<keyword evidence="4" id="KW-0808">Transferase</keyword>
<dbReference type="GO" id="GO:0032259">
    <property type="term" value="P:methylation"/>
    <property type="evidence" value="ECO:0007669"/>
    <property type="project" value="UniProtKB-KW"/>
</dbReference>
<dbReference type="Gene3D" id="1.10.155.10">
    <property type="entry name" value="Chemotaxis receptor methyltransferase CheR, N-terminal domain"/>
    <property type="match status" value="1"/>
</dbReference>
<dbReference type="Pfam" id="PF01739">
    <property type="entry name" value="CheR"/>
    <property type="match status" value="1"/>
</dbReference>
<keyword evidence="3" id="KW-0489">Methyltransferase</keyword>
<organism evidence="7 8">
    <name type="scientific">Pseudomonas parafulva</name>
    <dbReference type="NCBI Taxonomy" id="157782"/>
    <lineage>
        <taxon>Bacteria</taxon>
        <taxon>Pseudomonadati</taxon>
        <taxon>Pseudomonadota</taxon>
        <taxon>Gammaproteobacteria</taxon>
        <taxon>Pseudomonadales</taxon>
        <taxon>Pseudomonadaceae</taxon>
        <taxon>Pseudomonas</taxon>
    </lineage>
</organism>
<dbReference type="InterPro" id="IPR036804">
    <property type="entry name" value="CheR_N_sf"/>
</dbReference>
<dbReference type="SUPFAM" id="SSF53335">
    <property type="entry name" value="S-adenosyl-L-methionine-dependent methyltransferases"/>
    <property type="match status" value="1"/>
</dbReference>
<accession>A0AAI8KEM3</accession>
<dbReference type="SUPFAM" id="SSF47757">
    <property type="entry name" value="Chemotaxis receptor methyltransferase CheR, N-terminal domain"/>
    <property type="match status" value="1"/>
</dbReference>
<evidence type="ECO:0000313" key="8">
    <source>
        <dbReference type="Proteomes" id="UP000258127"/>
    </source>
</evidence>
<name>A0AAI8KEM3_9PSED</name>
<dbReference type="CDD" id="cd02440">
    <property type="entry name" value="AdoMet_MTases"/>
    <property type="match status" value="1"/>
</dbReference>
<dbReference type="SMART" id="SM00138">
    <property type="entry name" value="MeTrc"/>
    <property type="match status" value="1"/>
</dbReference>
<protein>
    <recommendedName>
        <fullName evidence="2">protein-glutamate O-methyltransferase</fullName>
        <ecNumber evidence="2">2.1.1.80</ecNumber>
    </recommendedName>
</protein>
<dbReference type="EC" id="2.1.1.80" evidence="2"/>
<dbReference type="EMBL" id="CP031641">
    <property type="protein sequence ID" value="AXO90386.1"/>
    <property type="molecule type" value="Genomic_DNA"/>
</dbReference>
<proteinExistence type="predicted"/>
<dbReference type="PROSITE" id="PS50123">
    <property type="entry name" value="CHER"/>
    <property type="match status" value="1"/>
</dbReference>
<feature type="domain" description="CheR-type methyltransferase" evidence="6">
    <location>
        <begin position="3"/>
        <end position="267"/>
    </location>
</feature>
<dbReference type="InterPro" id="IPR029063">
    <property type="entry name" value="SAM-dependent_MTases_sf"/>
</dbReference>
<sequence length="267" mass="30294">MTDATCPPALDQACFERIRQRVCQATGYRLADERRAVVASRLQSRLQHHGLTSFDAYLERVDEQPAEQALLLSLLIARDTYFFREHRHFEHLFRWLPSLDHPPRLWSAACASGEEAWSLAMVADQSVPTGWEVLASDYDSGLLQQAARGRYDLSQARYFPPGWMSRYCLCGAEPPASRLQIASGLRERVRFEHINLIQPLPDGLGEFDAILLRNLLAGFDQRCKADVLLRLMPHLRPGGLLMIGHSESIHGLDLPLRPILPSVFERL</sequence>
<dbReference type="PANTHER" id="PTHR24422:SF26">
    <property type="entry name" value="CHEMOTAXIS PROTEIN METHYLTRANSFERASE"/>
    <property type="match status" value="1"/>
</dbReference>
<dbReference type="InterPro" id="IPR050903">
    <property type="entry name" value="Bact_Chemotaxis_MeTrfase"/>
</dbReference>